<dbReference type="Gene3D" id="3.40.640.10">
    <property type="entry name" value="Type I PLP-dependent aspartate aminotransferase-like (Major domain)"/>
    <property type="match status" value="1"/>
</dbReference>
<dbReference type="InterPro" id="IPR015421">
    <property type="entry name" value="PyrdxlP-dep_Trfase_major"/>
</dbReference>
<keyword evidence="8" id="KW-1185">Reference proteome</keyword>
<evidence type="ECO:0000313" key="8">
    <source>
        <dbReference type="Proteomes" id="UP000007519"/>
    </source>
</evidence>
<evidence type="ECO:0000256" key="5">
    <source>
        <dbReference type="PIRSR" id="PIRSR017617-1"/>
    </source>
</evidence>
<dbReference type="PANTHER" id="PTHR48097:SF9">
    <property type="entry name" value="L-THREONINE ALDOLASE"/>
    <property type="match status" value="1"/>
</dbReference>
<name>H6L1X9_SAPGL</name>
<dbReference type="FunFam" id="3.40.640.10:FF:000030">
    <property type="entry name" value="Low-specificity L-threonine aldolase"/>
    <property type="match status" value="1"/>
</dbReference>
<dbReference type="Proteomes" id="UP000007519">
    <property type="component" value="Chromosome"/>
</dbReference>
<dbReference type="PANTHER" id="PTHR48097">
    <property type="entry name" value="L-THREONINE ALDOLASE-RELATED"/>
    <property type="match status" value="1"/>
</dbReference>
<dbReference type="GO" id="GO:0005829">
    <property type="term" value="C:cytosol"/>
    <property type="evidence" value="ECO:0007669"/>
    <property type="project" value="TreeGrafter"/>
</dbReference>
<dbReference type="EMBL" id="CP002831">
    <property type="protein sequence ID" value="AFC23516.1"/>
    <property type="molecule type" value="Genomic_DNA"/>
</dbReference>
<proteinExistence type="inferred from homology"/>
<dbReference type="STRING" id="984262.SGRA_0778"/>
<dbReference type="EC" id="4.1.2.5" evidence="7"/>
<dbReference type="HOGENOM" id="CLU_029381_0_4_10"/>
<comment type="cofactor">
    <cofactor evidence="1">
        <name>pyridoxal 5'-phosphate</name>
        <dbReference type="ChEBI" id="CHEBI:597326"/>
    </cofactor>
</comment>
<evidence type="ECO:0000256" key="1">
    <source>
        <dbReference type="ARBA" id="ARBA00001933"/>
    </source>
</evidence>
<dbReference type="GO" id="GO:0006545">
    <property type="term" value="P:glycine biosynthetic process"/>
    <property type="evidence" value="ECO:0007669"/>
    <property type="project" value="TreeGrafter"/>
</dbReference>
<dbReference type="InterPro" id="IPR015422">
    <property type="entry name" value="PyrdxlP-dep_Trfase_small"/>
</dbReference>
<dbReference type="SUPFAM" id="SSF53383">
    <property type="entry name" value="PLP-dependent transferases"/>
    <property type="match status" value="1"/>
</dbReference>
<accession>H6L1X9</accession>
<evidence type="ECO:0000313" key="7">
    <source>
        <dbReference type="EMBL" id="AFC23516.1"/>
    </source>
</evidence>
<dbReference type="OrthoDB" id="9774495at2"/>
<dbReference type="PIRSF" id="PIRSF017617">
    <property type="entry name" value="Thr_aldolase"/>
    <property type="match status" value="1"/>
</dbReference>
<gene>
    <name evidence="7" type="primary">ltaA</name>
    <name evidence="7" type="ordered locus">SGRA_0778</name>
</gene>
<organism evidence="7 8">
    <name type="scientific">Saprospira grandis (strain Lewin)</name>
    <dbReference type="NCBI Taxonomy" id="984262"/>
    <lineage>
        <taxon>Bacteria</taxon>
        <taxon>Pseudomonadati</taxon>
        <taxon>Bacteroidota</taxon>
        <taxon>Saprospiria</taxon>
        <taxon>Saprospirales</taxon>
        <taxon>Saprospiraceae</taxon>
        <taxon>Saprospira</taxon>
    </lineage>
</organism>
<evidence type="ECO:0000256" key="2">
    <source>
        <dbReference type="ARBA" id="ARBA00006966"/>
    </source>
</evidence>
<feature type="modified residue" description="N6-(pyridoxal phosphate)lysine" evidence="5">
    <location>
        <position position="200"/>
    </location>
</feature>
<keyword evidence="3" id="KW-0663">Pyridoxal phosphate</keyword>
<reference evidence="7 8" key="1">
    <citation type="journal article" date="2012" name="Stand. Genomic Sci.">
        <title>Complete genome sequencing and analysis of Saprospira grandis str. Lewin, a predatory marine bacterium.</title>
        <authorList>
            <person name="Saw J.H."/>
            <person name="Yuryev A."/>
            <person name="Kanbe M."/>
            <person name="Hou S."/>
            <person name="Young A.G."/>
            <person name="Aizawa S."/>
            <person name="Alam M."/>
        </authorList>
    </citation>
    <scope>NUCLEOTIDE SEQUENCE [LARGE SCALE GENOMIC DNA]</scope>
    <source>
        <strain evidence="7 8">Lewin</strain>
    </source>
</reference>
<keyword evidence="4 7" id="KW-0456">Lyase</keyword>
<dbReference type="InterPro" id="IPR023603">
    <property type="entry name" value="Low_specificity_L-TA-like"/>
</dbReference>
<dbReference type="InterPro" id="IPR015424">
    <property type="entry name" value="PyrdxlP-dep_Trfase"/>
</dbReference>
<protein>
    <submittedName>
        <fullName evidence="7">Threonine aldolase</fullName>
        <ecNumber evidence="7">4.1.2.5</ecNumber>
    </submittedName>
</protein>
<evidence type="ECO:0000256" key="3">
    <source>
        <dbReference type="ARBA" id="ARBA00022898"/>
    </source>
</evidence>
<dbReference type="AlphaFoldDB" id="H6L1X9"/>
<sequence length="338" mass="36383">MIDFRSDTVTRPSQGMLAAMQKAPLGDDVFGEDPLTNALERETAQRFGLEAGLFCPSGTMANQIAIKNHSSAPGSLICDQRSHVYLYEVGGISFHSGLSPILTQDEAGLMQPSSLLAALPNPHDLHKANAQILVLENTCNKGGGSCYELDQMQALSQLARENNLAVHLDGARLANAIVAKGYSEKEVGACFDSISICLSKGLGAPIGSLLLGSADFIRSARRLRKLFGGGMRQTGQLAAAGQYALDQQWDRLAEDHEKAAELGQLIAQQAYCEELAPIQTNIVLFRLKEELSPQAFLDQLAAKGLLAVPFGGQWIRLVTHLDISAADMQQAKQILRSI</sequence>
<dbReference type="InterPro" id="IPR001597">
    <property type="entry name" value="ArAA_b-elim_lyase/Thr_aldolase"/>
</dbReference>
<feature type="domain" description="Aromatic amino acid beta-eliminating lyase/threonine aldolase" evidence="6">
    <location>
        <begin position="3"/>
        <end position="286"/>
    </location>
</feature>
<dbReference type="GO" id="GO:0008732">
    <property type="term" value="F:L-allo-threonine aldolase activity"/>
    <property type="evidence" value="ECO:0007669"/>
    <property type="project" value="TreeGrafter"/>
</dbReference>
<dbReference type="NCBIfam" id="NF041359">
    <property type="entry name" value="GntG_guanitoxin"/>
    <property type="match status" value="1"/>
</dbReference>
<evidence type="ECO:0000256" key="4">
    <source>
        <dbReference type="ARBA" id="ARBA00023239"/>
    </source>
</evidence>
<dbReference type="Pfam" id="PF01212">
    <property type="entry name" value="Beta_elim_lyase"/>
    <property type="match status" value="1"/>
</dbReference>
<dbReference type="KEGG" id="sgn:SGRA_0778"/>
<dbReference type="Gene3D" id="3.90.1150.10">
    <property type="entry name" value="Aspartate Aminotransferase, domain 1"/>
    <property type="match status" value="1"/>
</dbReference>
<evidence type="ECO:0000259" key="6">
    <source>
        <dbReference type="Pfam" id="PF01212"/>
    </source>
</evidence>
<dbReference type="RefSeq" id="WP_015691170.1">
    <property type="nucleotide sequence ID" value="NC_016940.1"/>
</dbReference>
<dbReference type="eggNOG" id="COG2008">
    <property type="taxonomic scope" value="Bacteria"/>
</dbReference>
<comment type="similarity">
    <text evidence="2">Belongs to the threonine aldolase family.</text>
</comment>
<dbReference type="GO" id="GO:0006567">
    <property type="term" value="P:L-threonine catabolic process"/>
    <property type="evidence" value="ECO:0007669"/>
    <property type="project" value="TreeGrafter"/>
</dbReference>